<evidence type="ECO:0000313" key="2">
    <source>
        <dbReference type="EMBL" id="PRP83337.1"/>
    </source>
</evidence>
<feature type="region of interest" description="Disordered" evidence="1">
    <location>
        <begin position="1"/>
        <end position="40"/>
    </location>
</feature>
<dbReference type="InParanoid" id="A0A2P6NHB6"/>
<gene>
    <name evidence="2" type="ORF">PROFUN_09318</name>
</gene>
<sequence>MLRSFLGTKSPPQGKRKAKEDDLIDLGIDPSLLNDPVEDDGFQFDEEQDIEAMLKNAESSGKKKVAVLAVPDVSHLLGQEDWVPEVDVTEEDMNDPKLLASLRQLDDGGDAEPMEEDEESEDWIGEGLTEEDLKDPELLQEFLAMGGVLPVSAKEKKQKVQLAQLNQLIEEYRASAITHKRLGDIEMAKKQLATSKVITSMRESVEKGQLMEAPSDKPKTIDTVKAPPAVPVRTSIKSSVPPTPPVKEKSPSEVVEERAEEYKRAALKRWREVKGGDLSSAKVLLVHYKRLLKMKEDMAEGHIIGEECIIINIAIHLILPPYIFYSS</sequence>
<protein>
    <submittedName>
        <fullName evidence="2">Uncharacterized protein</fullName>
    </submittedName>
</protein>
<dbReference type="EMBL" id="MDYQ01000084">
    <property type="protein sequence ID" value="PRP83337.1"/>
    <property type="molecule type" value="Genomic_DNA"/>
</dbReference>
<feature type="region of interest" description="Disordered" evidence="1">
    <location>
        <begin position="233"/>
        <end position="254"/>
    </location>
</feature>
<dbReference type="AlphaFoldDB" id="A0A2P6NHB6"/>
<proteinExistence type="predicted"/>
<keyword evidence="3" id="KW-1185">Reference proteome</keyword>
<organism evidence="2 3">
    <name type="scientific">Planoprotostelium fungivorum</name>
    <dbReference type="NCBI Taxonomy" id="1890364"/>
    <lineage>
        <taxon>Eukaryota</taxon>
        <taxon>Amoebozoa</taxon>
        <taxon>Evosea</taxon>
        <taxon>Variosea</taxon>
        <taxon>Cavosteliida</taxon>
        <taxon>Cavosteliaceae</taxon>
        <taxon>Planoprotostelium</taxon>
    </lineage>
</organism>
<reference evidence="2 3" key="1">
    <citation type="journal article" date="2018" name="Genome Biol. Evol.">
        <title>Multiple Roots of Fruiting Body Formation in Amoebozoa.</title>
        <authorList>
            <person name="Hillmann F."/>
            <person name="Forbes G."/>
            <person name="Novohradska S."/>
            <person name="Ferling I."/>
            <person name="Riege K."/>
            <person name="Groth M."/>
            <person name="Westermann M."/>
            <person name="Marz M."/>
            <person name="Spaller T."/>
            <person name="Winckler T."/>
            <person name="Schaap P."/>
            <person name="Glockner G."/>
        </authorList>
    </citation>
    <scope>NUCLEOTIDE SEQUENCE [LARGE SCALE GENOMIC DNA]</scope>
    <source>
        <strain evidence="2 3">Jena</strain>
    </source>
</reference>
<comment type="caution">
    <text evidence="2">The sequence shown here is derived from an EMBL/GenBank/DDBJ whole genome shotgun (WGS) entry which is preliminary data.</text>
</comment>
<accession>A0A2P6NHB6</accession>
<name>A0A2P6NHB6_9EUKA</name>
<dbReference type="OrthoDB" id="19996at2759"/>
<dbReference type="Proteomes" id="UP000241769">
    <property type="component" value="Unassembled WGS sequence"/>
</dbReference>
<evidence type="ECO:0000313" key="3">
    <source>
        <dbReference type="Proteomes" id="UP000241769"/>
    </source>
</evidence>
<evidence type="ECO:0000256" key="1">
    <source>
        <dbReference type="SAM" id="MobiDB-lite"/>
    </source>
</evidence>